<evidence type="ECO:0000256" key="2">
    <source>
        <dbReference type="ARBA" id="ARBA00005722"/>
    </source>
</evidence>
<dbReference type="AlphaFoldDB" id="Q1N157"/>
<dbReference type="InterPro" id="IPR010583">
    <property type="entry name" value="MipA"/>
</dbReference>
<evidence type="ECO:0000256" key="1">
    <source>
        <dbReference type="ARBA" id="ARBA00004442"/>
    </source>
</evidence>
<dbReference type="Pfam" id="PF06629">
    <property type="entry name" value="MipA"/>
    <property type="match status" value="1"/>
</dbReference>
<dbReference type="EMBL" id="AAQH01000011">
    <property type="protein sequence ID" value="EAT11994.1"/>
    <property type="molecule type" value="Genomic_DNA"/>
</dbReference>
<evidence type="ECO:0000256" key="4">
    <source>
        <dbReference type="ARBA" id="ARBA00023136"/>
    </source>
</evidence>
<organism evidence="6 7">
    <name type="scientific">Bermanella marisrubri</name>
    <dbReference type="NCBI Taxonomy" id="207949"/>
    <lineage>
        <taxon>Bacteria</taxon>
        <taxon>Pseudomonadati</taxon>
        <taxon>Pseudomonadota</taxon>
        <taxon>Gammaproteobacteria</taxon>
        <taxon>Oceanospirillales</taxon>
        <taxon>Oceanospirillaceae</taxon>
        <taxon>Bermanella</taxon>
    </lineage>
</organism>
<evidence type="ECO:0000313" key="7">
    <source>
        <dbReference type="Proteomes" id="UP000004263"/>
    </source>
</evidence>
<proteinExistence type="inferred from homology"/>
<accession>Q1N157</accession>
<reference evidence="6 7" key="1">
    <citation type="submission" date="2006-03" db="EMBL/GenBank/DDBJ databases">
        <authorList>
            <person name="Pinhassi J."/>
            <person name="Pedros-Alio C."/>
            <person name="Ferriera S."/>
            <person name="Johnson J."/>
            <person name="Kravitz S."/>
            <person name="Halpern A."/>
            <person name="Remington K."/>
            <person name="Beeson K."/>
            <person name="Tran B."/>
            <person name="Rogers Y.-H."/>
            <person name="Friedman R."/>
            <person name="Venter J.C."/>
        </authorList>
    </citation>
    <scope>NUCLEOTIDE SEQUENCE [LARGE SCALE GENOMIC DNA]</scope>
    <source>
        <strain evidence="6 7">RED65</strain>
    </source>
</reference>
<dbReference type="PANTHER" id="PTHR38776:SF1">
    <property type="entry name" value="MLTA-INTERACTING PROTEIN-RELATED"/>
    <property type="match status" value="1"/>
</dbReference>
<keyword evidence="4" id="KW-0472">Membrane</keyword>
<evidence type="ECO:0000256" key="5">
    <source>
        <dbReference type="ARBA" id="ARBA00023237"/>
    </source>
</evidence>
<dbReference type="GO" id="GO:0009279">
    <property type="term" value="C:cell outer membrane"/>
    <property type="evidence" value="ECO:0007669"/>
    <property type="project" value="UniProtKB-SubCell"/>
</dbReference>
<gene>
    <name evidence="6" type="ORF">RED65_11655</name>
</gene>
<dbReference type="RefSeq" id="WP_007017458.1">
    <property type="nucleotide sequence ID" value="NZ_CH724113.1"/>
</dbReference>
<dbReference type="PANTHER" id="PTHR38776">
    <property type="entry name" value="MLTA-INTERACTING PROTEIN-RELATED"/>
    <property type="match status" value="1"/>
</dbReference>
<protein>
    <submittedName>
        <fullName evidence="6">Putative outer membrane protein</fullName>
    </submittedName>
</protein>
<keyword evidence="5" id="KW-0998">Cell outer membrane</keyword>
<keyword evidence="7" id="KW-1185">Reference proteome</keyword>
<comment type="caution">
    <text evidence="6">The sequence shown here is derived from an EMBL/GenBank/DDBJ whole genome shotgun (WGS) entry which is preliminary data.</text>
</comment>
<dbReference type="HOGENOM" id="CLU_056131_0_0_6"/>
<dbReference type="STRING" id="207949.RED65_11655"/>
<evidence type="ECO:0000256" key="3">
    <source>
        <dbReference type="ARBA" id="ARBA00022729"/>
    </source>
</evidence>
<keyword evidence="3" id="KW-0732">Signal</keyword>
<sequence length="262" mass="30037">MRILFVTSLFFIFMGIARAELEVGVGLSAVHVPHYIGSDESEEYFVPFPYLRYRSEKLTIDRNLIQGNMWRSGNWSLELSFGGAVKVDSDDSQARQGMEDLDFIIEAGPALHYYFLGDRTKNNALFLELPVRLATSTDFTQAQYRGFTFNPRVMWRRAYFMNGYEVRPQLSVGLRSGDDQYHEYIYGVKREFETTERPEYQARNGFGGYQIGYSTAVLSRGWLVAGFFRYVNISGASYEDSPLVSTKHNFTGGFAVAYLFQD</sequence>
<evidence type="ECO:0000313" key="6">
    <source>
        <dbReference type="EMBL" id="EAT11994.1"/>
    </source>
</evidence>
<comment type="subcellular location">
    <subcellularLocation>
        <location evidence="1">Cell outer membrane</location>
    </subcellularLocation>
</comment>
<name>Q1N157_9GAMM</name>
<dbReference type="OrthoDB" id="5290976at2"/>
<dbReference type="Proteomes" id="UP000004263">
    <property type="component" value="Unassembled WGS sequence"/>
</dbReference>
<comment type="similarity">
    <text evidence="2">Belongs to the MipA/OmpV family.</text>
</comment>